<sequence>MKTSRREFIRQLGYVSIGFTILGAACMNTKEENNEGGGNAGNSEAATENSNRPDRINAWLRVLEDGSVLVLTGKMELGQGIRIAVAQMAAEELNTSPDLVEVNLAETGVTANEGYTAGSHSIETSAMSIRRAAAAAREKLLNLASKKWEIPVSQVSLEDGNIIAGTNKMTLYDLLEGRQISEEIGEPSEIYGKTRRKYVGQPVLRKDISAMVRAQHEYVQDLEFPNMVHARIIRPTSYTSKLASLDEEGLEDFPGFLKLVRIGSFVGVIAEEEFEAIKLSWEVNNRAQWDDDEELPAEVPLKEYLKTLDADVEVEEEKGDWQSTIEEAPIQHSASYYKPYIMHAANGPSCAVAFFDNDKLSVWTHSQGVYPLRETLAALLGMPAESIHVKGVPGSGCYGHNGADDVAAEAALLAVNLPGRHVRLQWMRNDEHCWEPYGTAMIMELQAGLDSNGKIKGWKYDFWSDGHSTRPNGQPETLLPARFLDKGHGVPGIGFKGGAVRNSTPYYTIETLQTTSHIFQGPLRKSALRGLGAYGNIFGIECFIDELAQKAGKDPVEFRINHLSDERAITCLKKIKEKTSNVRPGENEGLGYAFSRYKNSASYFAVAAHVKKMDDGIFRVKKMWGVIDSGETINPDGLKNQTEGGMVQAASWALREEVRFDKQHITSVDWHRYPIFRFEEIPEVEVEVIDRVDEKPLGAGEAAQGPSAAAVANAVFDATGIRYRDLPINPVEKYLR</sequence>
<name>A0ABU3C8L6_9FLAO</name>
<dbReference type="PROSITE" id="PS51257">
    <property type="entry name" value="PROKAR_LIPOPROTEIN"/>
    <property type="match status" value="1"/>
</dbReference>
<evidence type="ECO:0000313" key="2">
    <source>
        <dbReference type="EMBL" id="MDT0642671.1"/>
    </source>
</evidence>
<proteinExistence type="predicted"/>
<evidence type="ECO:0000259" key="1">
    <source>
        <dbReference type="SMART" id="SM01008"/>
    </source>
</evidence>
<gene>
    <name evidence="2" type="ORF">RM553_07470</name>
</gene>
<reference evidence="2 3" key="1">
    <citation type="submission" date="2023-09" db="EMBL/GenBank/DDBJ databases">
        <authorList>
            <person name="Rey-Velasco X."/>
        </authorList>
    </citation>
    <scope>NUCLEOTIDE SEQUENCE [LARGE SCALE GENOMIC DNA]</scope>
    <source>
        <strain evidence="2 3">F363</strain>
    </source>
</reference>
<dbReference type="SMART" id="SM01008">
    <property type="entry name" value="Ald_Xan_dh_C"/>
    <property type="match status" value="1"/>
</dbReference>
<dbReference type="Gene3D" id="3.90.1170.50">
    <property type="entry name" value="Aldehyde oxidase/xanthine dehydrogenase, a/b hammerhead"/>
    <property type="match status" value="1"/>
</dbReference>
<organism evidence="2 3">
    <name type="scientific">Autumnicola tepida</name>
    <dbReference type="NCBI Taxonomy" id="3075595"/>
    <lineage>
        <taxon>Bacteria</taxon>
        <taxon>Pseudomonadati</taxon>
        <taxon>Bacteroidota</taxon>
        <taxon>Flavobacteriia</taxon>
        <taxon>Flavobacteriales</taxon>
        <taxon>Flavobacteriaceae</taxon>
        <taxon>Autumnicola</taxon>
    </lineage>
</organism>
<dbReference type="InterPro" id="IPR046867">
    <property type="entry name" value="AldOxase/xan_DH_MoCoBD2"/>
</dbReference>
<comment type="caution">
    <text evidence="2">The sequence shown here is derived from an EMBL/GenBank/DDBJ whole genome shotgun (WGS) entry which is preliminary data.</text>
</comment>
<accession>A0ABU3C8L6</accession>
<dbReference type="SUPFAM" id="SSF56003">
    <property type="entry name" value="Molybdenum cofactor-binding domain"/>
    <property type="match status" value="2"/>
</dbReference>
<dbReference type="Pfam" id="PF02738">
    <property type="entry name" value="MoCoBD_1"/>
    <property type="match status" value="1"/>
</dbReference>
<protein>
    <submittedName>
        <fullName evidence="2">Molybdopterin cofactor-binding domain-containing protein</fullName>
    </submittedName>
</protein>
<dbReference type="Pfam" id="PF20256">
    <property type="entry name" value="MoCoBD_2"/>
    <property type="match status" value="2"/>
</dbReference>
<dbReference type="InterPro" id="IPR000674">
    <property type="entry name" value="Ald_Oxase/Xan_DH_a/b"/>
</dbReference>
<dbReference type="Proteomes" id="UP001262889">
    <property type="component" value="Unassembled WGS sequence"/>
</dbReference>
<evidence type="ECO:0000313" key="3">
    <source>
        <dbReference type="Proteomes" id="UP001262889"/>
    </source>
</evidence>
<dbReference type="InterPro" id="IPR012368">
    <property type="entry name" value="OxRdtase_Mopterin-bd_su_IorB"/>
</dbReference>
<dbReference type="PANTHER" id="PTHR47495:SF1">
    <property type="entry name" value="BLL3820 PROTEIN"/>
    <property type="match status" value="1"/>
</dbReference>
<dbReference type="InterPro" id="IPR052516">
    <property type="entry name" value="N-heterocyclic_Hydroxylase"/>
</dbReference>
<dbReference type="RefSeq" id="WP_311534297.1">
    <property type="nucleotide sequence ID" value="NZ_JAVRHQ010000006.1"/>
</dbReference>
<keyword evidence="3" id="KW-1185">Reference proteome</keyword>
<dbReference type="PANTHER" id="PTHR47495">
    <property type="entry name" value="ALDEHYDE DEHYDROGENASE"/>
    <property type="match status" value="1"/>
</dbReference>
<dbReference type="InterPro" id="IPR037165">
    <property type="entry name" value="AldOxase/xan_DH_Mopterin-bd_sf"/>
</dbReference>
<dbReference type="Gene3D" id="3.30.365.10">
    <property type="entry name" value="Aldehyde oxidase/xanthine dehydrogenase, molybdopterin binding domain"/>
    <property type="match status" value="4"/>
</dbReference>
<dbReference type="InterPro" id="IPR008274">
    <property type="entry name" value="AldOxase/xan_DH_MoCoBD1"/>
</dbReference>
<feature type="domain" description="Aldehyde oxidase/xanthine dehydrogenase a/b hammerhead" evidence="1">
    <location>
        <begin position="213"/>
        <end position="293"/>
    </location>
</feature>
<dbReference type="EMBL" id="JAVRHQ010000006">
    <property type="protein sequence ID" value="MDT0642671.1"/>
    <property type="molecule type" value="Genomic_DNA"/>
</dbReference>
<dbReference type="PIRSF" id="PIRSF036389">
    <property type="entry name" value="IOR_B"/>
    <property type="match status" value="1"/>
</dbReference>